<protein>
    <recommendedName>
        <fullName evidence="3">VWFA domain-containing protein</fullName>
    </recommendedName>
</protein>
<proteinExistence type="predicted"/>
<comment type="caution">
    <text evidence="4">The sequence shown here is derived from an EMBL/GenBank/DDBJ whole genome shotgun (WGS) entry which is preliminary data.</text>
</comment>
<keyword evidence="2" id="KW-0812">Transmembrane</keyword>
<keyword evidence="5" id="KW-1185">Reference proteome</keyword>
<gene>
    <name evidence="4" type="ORF">MEDL_45247</name>
</gene>
<name>A0A8S3TS83_MYTED</name>
<dbReference type="Gene3D" id="3.40.50.410">
    <property type="entry name" value="von Willebrand factor, type A domain"/>
    <property type="match status" value="1"/>
</dbReference>
<feature type="transmembrane region" description="Helical" evidence="2">
    <location>
        <begin position="1058"/>
        <end position="1079"/>
    </location>
</feature>
<dbReference type="AlphaFoldDB" id="A0A8S3TS83"/>
<reference evidence="4" key="1">
    <citation type="submission" date="2021-03" db="EMBL/GenBank/DDBJ databases">
        <authorList>
            <person name="Bekaert M."/>
        </authorList>
    </citation>
    <scope>NUCLEOTIDE SEQUENCE</scope>
</reference>
<accession>A0A8S3TS83</accession>
<dbReference type="InterPro" id="IPR036465">
    <property type="entry name" value="vWFA_dom_sf"/>
</dbReference>
<dbReference type="EMBL" id="CAJPWZ010002187">
    <property type="protein sequence ID" value="CAG2232562.1"/>
    <property type="molecule type" value="Genomic_DNA"/>
</dbReference>
<dbReference type="SUPFAM" id="SSF53300">
    <property type="entry name" value="vWA-like"/>
    <property type="match status" value="1"/>
</dbReference>
<evidence type="ECO:0000313" key="5">
    <source>
        <dbReference type="Proteomes" id="UP000683360"/>
    </source>
</evidence>
<evidence type="ECO:0000256" key="2">
    <source>
        <dbReference type="SAM" id="Phobius"/>
    </source>
</evidence>
<evidence type="ECO:0000313" key="4">
    <source>
        <dbReference type="EMBL" id="CAG2232562.1"/>
    </source>
</evidence>
<dbReference type="InterPro" id="IPR002035">
    <property type="entry name" value="VWF_A"/>
</dbReference>
<dbReference type="PANTHER" id="PTHR10166">
    <property type="entry name" value="VOLTAGE-DEPENDENT CALCIUM CHANNEL SUBUNIT ALPHA-2/DELTA-RELATED"/>
    <property type="match status" value="1"/>
</dbReference>
<dbReference type="PANTHER" id="PTHR10166:SF37">
    <property type="entry name" value="STOLID, ISOFORM H"/>
    <property type="match status" value="1"/>
</dbReference>
<dbReference type="Gene3D" id="3.30.450.20">
    <property type="entry name" value="PAS domain"/>
    <property type="match status" value="1"/>
</dbReference>
<evidence type="ECO:0000256" key="1">
    <source>
        <dbReference type="SAM" id="MobiDB-lite"/>
    </source>
</evidence>
<organism evidence="4 5">
    <name type="scientific">Mytilus edulis</name>
    <name type="common">Blue mussel</name>
    <dbReference type="NCBI Taxonomy" id="6550"/>
    <lineage>
        <taxon>Eukaryota</taxon>
        <taxon>Metazoa</taxon>
        <taxon>Spiralia</taxon>
        <taxon>Lophotrochozoa</taxon>
        <taxon>Mollusca</taxon>
        <taxon>Bivalvia</taxon>
        <taxon>Autobranchia</taxon>
        <taxon>Pteriomorphia</taxon>
        <taxon>Mytilida</taxon>
        <taxon>Mytiloidea</taxon>
        <taxon>Mytilidae</taxon>
        <taxon>Mytilinae</taxon>
        <taxon>Mytilus</taxon>
    </lineage>
</organism>
<evidence type="ECO:0000259" key="3">
    <source>
        <dbReference type="PROSITE" id="PS50234"/>
    </source>
</evidence>
<dbReference type="GO" id="GO:0005891">
    <property type="term" value="C:voltage-gated calcium channel complex"/>
    <property type="evidence" value="ECO:0007669"/>
    <property type="project" value="TreeGrafter"/>
</dbReference>
<keyword evidence="2" id="KW-0472">Membrane</keyword>
<dbReference type="Pfam" id="PF13768">
    <property type="entry name" value="VWA_3"/>
    <property type="match status" value="1"/>
</dbReference>
<feature type="domain" description="VWFA" evidence="3">
    <location>
        <begin position="96"/>
        <end position="300"/>
    </location>
</feature>
<dbReference type="OrthoDB" id="10054666at2759"/>
<dbReference type="PROSITE" id="PS50234">
    <property type="entry name" value="VWFA"/>
    <property type="match status" value="1"/>
</dbReference>
<dbReference type="GO" id="GO:0005245">
    <property type="term" value="F:voltage-gated calcium channel activity"/>
    <property type="evidence" value="ECO:0007669"/>
    <property type="project" value="TreeGrafter"/>
</dbReference>
<feature type="region of interest" description="Disordered" evidence="1">
    <location>
        <begin position="993"/>
        <end position="1027"/>
    </location>
</feature>
<dbReference type="InterPro" id="IPR051173">
    <property type="entry name" value="Ca_channel_alpha-2/delta"/>
</dbReference>
<dbReference type="Proteomes" id="UP000683360">
    <property type="component" value="Unassembled WGS sequence"/>
</dbReference>
<keyword evidence="2" id="KW-1133">Transmembrane helix</keyword>
<sequence>MLYEGRLRQDVNKNLLCIGSRNSTSISKIDSEKLFPVFKDNYQTVASVLWQYYADIDGDFVEYPDSNSHQCDKNGNIISPLTEDWFAVKHLKTEKNLVIVYDVGSNTESTVDSQGRKFSEIVKEAVKETLHTLTPNDKVNIIAFNETAQMTKVCNSKLFIANQRNKDILSEFVTTMGKSGGVSDYSVGLEAAYKLLERENLDKQNNPTSVSDIVILITDGKTPTVNTTKLFTMIENHQKAVGRSISHVVFSLEPSTEQVKHILTNIAEQHVPNWPVGLNISIRPTGVSNQNGIVHFFPDLKGFPTGVAREFTSSLPVTTNTDKEYSVIAPVIEDNLGLKMTISVPVIDKSSNNSVTGTAAIDVSMETMFTEIEDFVLGVHSYAFLLEKRHGHVLLHPKLKDPANTKHVKEDDNIFPSIQTLEPNLSQEQIKKITNEGHIGSFPAKTKPGRSTFMSNLDMPLQDSTIMYQHLDGTQFVMVMVMFHSDSEVPKLMPIPPGIDIKNAPYHRLDISHSFPVCSIDGHIVTTAATTVKLSPSVFVDSEVYKFTEETQSKIGTISDFLSGRNNTSIIKEGLKKEIWHSLIETQSLTDYWRNSKNKVIERFFGSPSGVFRMYPGVALSNTFDHIQYTWYKKSVARFQDIVFTSGKISEFTTKDVMILSRALSENIDRKDTGAASSLQGVVGATLTHSQLTAMLINNVEDCTMKGLECHIMDNNGYFLTFGTERQNGKYTSHLTHKFPWLASQLIRKKILKQVWCTSMSEGNHELSYSLQIPVIEHDVTAADVCRQYVIGAVNGTNLFILVVNGRGENKCTESKHQTEVCDSCGITYAKCSQCINGDKLSCQCPCYCEVDFDQCSSQFDDTNSTNFPHSACYYEPLFRKLTEVKQLTPVLPCKVPCQAIEEENKCNTLVHCKWDATIQFPLCVYDEVTTTATQKTPTKKLILPTKKHNLPSKKPIGPTKKPNLPSKMPNLPTKMPNIPSKKTNLPGISTNSIPSHTHKVPPKPIHTHKIPPGPTKKIGTTKSSTPLETSIAGSSTLVVAPTLKIVKDTKSGRDNTGLVVGLVLAVIILTALIVFIAWRFYGKNIQKALGNTKAGKYVRRNSVVDRVMFSKVNEEIITSKGPAATSVPYGQID</sequence>
<feature type="compositionally biased region" description="Basic residues" evidence="1">
    <location>
        <begin position="997"/>
        <end position="1010"/>
    </location>
</feature>
<feature type="region of interest" description="Disordered" evidence="1">
    <location>
        <begin position="948"/>
        <end position="980"/>
    </location>
</feature>